<keyword evidence="8" id="KW-0035">Amyloplast</keyword>
<evidence type="ECO:0000313" key="11">
    <source>
        <dbReference type="EMBL" id="CAA7391265.1"/>
    </source>
</evidence>
<comment type="similarity">
    <text evidence="3">Belongs to the glycosyltransferase 1 family. Bacterial/plant glycogen synthase subfamily.</text>
</comment>
<dbReference type="Proteomes" id="UP000663760">
    <property type="component" value="Chromosome 2"/>
</dbReference>
<evidence type="ECO:0000256" key="2">
    <source>
        <dbReference type="ARBA" id="ARBA00004727"/>
    </source>
</evidence>
<keyword evidence="8" id="KW-0934">Plastid</keyword>
<dbReference type="InterPro" id="IPR013534">
    <property type="entry name" value="Starch_synth_cat_dom"/>
</dbReference>
<evidence type="ECO:0000313" key="12">
    <source>
        <dbReference type="Proteomes" id="UP000663760"/>
    </source>
</evidence>
<dbReference type="NCBIfam" id="TIGR02095">
    <property type="entry name" value="glgA"/>
    <property type="match status" value="1"/>
</dbReference>
<reference evidence="11" key="1">
    <citation type="submission" date="2020-02" db="EMBL/GenBank/DDBJ databases">
        <authorList>
            <person name="Scholz U."/>
            <person name="Mascher M."/>
            <person name="Fiebig A."/>
        </authorList>
    </citation>
    <scope>NUCLEOTIDE SEQUENCE</scope>
</reference>
<sequence>MASVTVSNIVSRSAHGACDVEPRTSGNRKALCLRSQSTTFHGLRSLNKVDSFQKPKNGKASFTQAPNKGVRSGKSKHSGAIVCGMDIVFVSTEVAPWSKTGGLGDVVGGLPPALAKNGNRVMTVSPRYDQYKEAWDTSVLLELKVADKVYTVRFFHCHRKGVDRVFVDHPLFLEKVWGKTGGKLYGPVAGEDYQDNQIRFILLSLAALEAPLILNLKGSKSYSGPYGEDVVFVCNDWHTAVLPCYLKTLYKSHGIYKNAKVAFCIHNIAYQGRFAFSDFSYLNLPESFKSSFDFIDGYEKPVKGRKINWMKAGILESDKVLTVSPYYAEEVVSDPAKGVELDNFIRKKRISGIVNGMDVDVWNPSIDKYISANYDAKTVLDAKPLNKEDVQASLGLPVDPNALLLAFIGRLEEQKGSDVLAEAIPKFIDENIQMVVLGTGKKVMEKQLKKIEEAYPDNVRAVAKFDPVLAHKLFAGADLMVIPSRFEPCGIVQLQAMNYGTPSLVTSTGGLVNTVLDGYTGFHMGAFNIDCDAVDPQDVDAIVSAVKRASGIFGTEQFEEIIQNCMAQDLSWEEPAKKWEEELSTLLSAGSEPVAAEAVADKEVLSTA</sequence>
<accession>A0A7I8K4V3</accession>
<dbReference type="Pfam" id="PF08323">
    <property type="entry name" value="Glyco_transf_5"/>
    <property type="match status" value="1"/>
</dbReference>
<evidence type="ECO:0000256" key="1">
    <source>
        <dbReference type="ARBA" id="ARBA00004602"/>
    </source>
</evidence>
<evidence type="ECO:0000256" key="9">
    <source>
        <dbReference type="SAM" id="MobiDB-lite"/>
    </source>
</evidence>
<dbReference type="GO" id="GO:0009507">
    <property type="term" value="C:chloroplast"/>
    <property type="evidence" value="ECO:0007669"/>
    <property type="project" value="UniProtKB-SubCell"/>
</dbReference>
<dbReference type="HAMAP" id="MF_00484">
    <property type="entry name" value="Glycogen_synth"/>
    <property type="match status" value="1"/>
</dbReference>
<dbReference type="GO" id="GO:0009501">
    <property type="term" value="C:amyloplast"/>
    <property type="evidence" value="ECO:0007669"/>
    <property type="project" value="UniProtKB-SubCell"/>
</dbReference>
<proteinExistence type="inferred from homology"/>
<keyword evidence="5" id="KW-0808">Transferase</keyword>
<dbReference type="UniPathway" id="UPA00152"/>
<comment type="subcellular location">
    <subcellularLocation>
        <location evidence="1">Plastid</location>
        <location evidence="1">Amyloplast</location>
    </subcellularLocation>
</comment>
<feature type="domain" description="Starch synthase catalytic" evidence="10">
    <location>
        <begin position="87"/>
        <end position="346"/>
    </location>
</feature>
<dbReference type="CDD" id="cd03791">
    <property type="entry name" value="GT5_Glycogen_synthase_DULL1-like"/>
    <property type="match status" value="1"/>
</dbReference>
<comment type="pathway">
    <text evidence="2">Glycan biosynthesis; starch biosynthesis.</text>
</comment>
<evidence type="ECO:0000256" key="7">
    <source>
        <dbReference type="ARBA" id="ARBA00022946"/>
    </source>
</evidence>
<dbReference type="Gene3D" id="3.40.50.2000">
    <property type="entry name" value="Glycogen Phosphorylase B"/>
    <property type="match status" value="2"/>
</dbReference>
<dbReference type="SMR" id="A0A7I8K4V3"/>
<organism evidence="11 12">
    <name type="scientific">Spirodela intermedia</name>
    <name type="common">Intermediate duckweed</name>
    <dbReference type="NCBI Taxonomy" id="51605"/>
    <lineage>
        <taxon>Eukaryota</taxon>
        <taxon>Viridiplantae</taxon>
        <taxon>Streptophyta</taxon>
        <taxon>Embryophyta</taxon>
        <taxon>Tracheophyta</taxon>
        <taxon>Spermatophyta</taxon>
        <taxon>Magnoliopsida</taxon>
        <taxon>Liliopsida</taxon>
        <taxon>Araceae</taxon>
        <taxon>Lemnoideae</taxon>
        <taxon>Spirodela</taxon>
    </lineage>
</organism>
<evidence type="ECO:0000259" key="10">
    <source>
        <dbReference type="Pfam" id="PF08323"/>
    </source>
</evidence>
<dbReference type="EMBL" id="LR746265">
    <property type="protein sequence ID" value="CAA7391265.1"/>
    <property type="molecule type" value="Genomic_DNA"/>
</dbReference>
<dbReference type="PANTHER" id="PTHR45825:SF3">
    <property type="entry name" value="GRANULE-BOUND STARCH SYNTHASE 1, CHLOROPLASTIC_AMYLOPLASTIC"/>
    <property type="match status" value="1"/>
</dbReference>
<keyword evidence="7" id="KW-0809">Transit peptide</keyword>
<dbReference type="InterPro" id="IPR011835">
    <property type="entry name" value="GS/SS"/>
</dbReference>
<dbReference type="Pfam" id="PF13692">
    <property type="entry name" value="Glyco_trans_1_4"/>
    <property type="match status" value="1"/>
</dbReference>
<dbReference type="GO" id="GO:0004373">
    <property type="term" value="F:alpha-1,4-glucan glucosyltransferase (UDP-glucose donor) activity"/>
    <property type="evidence" value="ECO:0007669"/>
    <property type="project" value="InterPro"/>
</dbReference>
<evidence type="ECO:0000256" key="8">
    <source>
        <dbReference type="ARBA" id="ARBA00023234"/>
    </source>
</evidence>
<keyword evidence="4" id="KW-0328">Glycosyltransferase</keyword>
<dbReference type="FunFam" id="3.40.50.2000:FF:000090">
    <property type="entry name" value="Starch synthase, chloroplastic/amyloplastic"/>
    <property type="match status" value="1"/>
</dbReference>
<evidence type="ECO:0000256" key="3">
    <source>
        <dbReference type="ARBA" id="ARBA00010281"/>
    </source>
</evidence>
<evidence type="ECO:0000256" key="6">
    <source>
        <dbReference type="ARBA" id="ARBA00022922"/>
    </source>
</evidence>
<dbReference type="SUPFAM" id="SSF53756">
    <property type="entry name" value="UDP-Glycosyltransferase/glycogen phosphorylase"/>
    <property type="match status" value="1"/>
</dbReference>
<protein>
    <recommendedName>
        <fullName evidence="10">Starch synthase catalytic domain-containing protein</fullName>
    </recommendedName>
</protein>
<dbReference type="AlphaFoldDB" id="A0A7I8K4V3"/>
<dbReference type="GO" id="GO:0019252">
    <property type="term" value="P:starch biosynthetic process"/>
    <property type="evidence" value="ECO:0007669"/>
    <property type="project" value="UniProtKB-UniRule"/>
</dbReference>
<dbReference type="OrthoDB" id="512920at2759"/>
<name>A0A7I8K4V3_SPIIN</name>
<evidence type="ECO:0000256" key="5">
    <source>
        <dbReference type="ARBA" id="ARBA00022679"/>
    </source>
</evidence>
<keyword evidence="6" id="KW-0750">Starch biosynthesis</keyword>
<keyword evidence="12" id="KW-1185">Reference proteome</keyword>
<dbReference type="PANTHER" id="PTHR45825">
    <property type="entry name" value="GRANULE-BOUND STARCH SYNTHASE 1, CHLOROPLASTIC/AMYLOPLASTIC"/>
    <property type="match status" value="1"/>
</dbReference>
<gene>
    <name evidence="11" type="ORF">SI8410_02002605</name>
</gene>
<evidence type="ECO:0000256" key="4">
    <source>
        <dbReference type="ARBA" id="ARBA00022676"/>
    </source>
</evidence>
<feature type="region of interest" description="Disordered" evidence="9">
    <location>
        <begin position="54"/>
        <end position="73"/>
    </location>
</feature>